<evidence type="ECO:0000259" key="3">
    <source>
        <dbReference type="Pfam" id="PF08274"/>
    </source>
</evidence>
<dbReference type="Gene3D" id="2.30.30.40">
    <property type="entry name" value="SH3 Domains"/>
    <property type="match status" value="1"/>
</dbReference>
<comment type="similarity">
    <text evidence="1">Belongs to the YjdM family.</text>
</comment>
<dbReference type="NCBIfam" id="TIGR00686">
    <property type="entry name" value="phnA"/>
    <property type="match status" value="1"/>
</dbReference>
<reference evidence="4 5" key="1">
    <citation type="journal article" date="2015" name="Antonie Van Leeuwenhoek">
        <title>Oceanobacillus bengalensis sp. nov., a bacterium isolated from seawater of the Bay of Bengal.</title>
        <authorList>
            <person name="Yongchang O."/>
            <person name="Xiang W."/>
            <person name="Wang G."/>
        </authorList>
    </citation>
    <scope>NUCLEOTIDE SEQUENCE [LARGE SCALE GENOMIC DNA]</scope>
    <source>
        <strain evidence="4 5">MCCC 1K00260</strain>
    </source>
</reference>
<dbReference type="RefSeq" id="WP_121129536.1">
    <property type="nucleotide sequence ID" value="NZ_JBHUFK010000041.1"/>
</dbReference>
<organism evidence="4 5">
    <name type="scientific">Oceanobacillus bengalensis</name>
    <dbReference type="NCBI Taxonomy" id="1435466"/>
    <lineage>
        <taxon>Bacteria</taxon>
        <taxon>Bacillati</taxon>
        <taxon>Bacillota</taxon>
        <taxon>Bacilli</taxon>
        <taxon>Bacillales</taxon>
        <taxon>Bacillaceae</taxon>
        <taxon>Oceanobacillus</taxon>
    </lineage>
</organism>
<proteinExistence type="inferred from homology"/>
<evidence type="ECO:0000259" key="2">
    <source>
        <dbReference type="Pfam" id="PF03831"/>
    </source>
</evidence>
<dbReference type="Gene3D" id="2.20.25.10">
    <property type="match status" value="1"/>
</dbReference>
<keyword evidence="5" id="KW-1185">Reference proteome</keyword>
<comment type="caution">
    <text evidence="4">The sequence shown here is derived from an EMBL/GenBank/DDBJ whole genome shotgun (WGS) entry which is preliminary data.</text>
</comment>
<dbReference type="SUPFAM" id="SSF82057">
    <property type="entry name" value="Prokaryotic SH3-related domain"/>
    <property type="match status" value="1"/>
</dbReference>
<name>A0A494Z4C7_9BACI</name>
<feature type="domain" description="Protein YjdM N-terminal" evidence="3">
    <location>
        <begin position="4"/>
        <end position="32"/>
    </location>
</feature>
<dbReference type="EMBL" id="RBZO01000006">
    <property type="protein sequence ID" value="RKQ17163.1"/>
    <property type="molecule type" value="Genomic_DNA"/>
</dbReference>
<sequence>MNKLPDCPKCNSEYTYEDGTLFICPECGNEWSSESNGENDTVFRDINGNILENGDSVTVTKDLKVKGSSSAIKKGTKVKNIRLLEEPVNDHDIEAKVPGIGSLYLKTNLVKKL</sequence>
<gene>
    <name evidence="4" type="ORF">D8M05_05730</name>
</gene>
<dbReference type="PANTHER" id="PTHR30305:SF3">
    <property type="entry name" value="PROTEIN YJDM"/>
    <property type="match status" value="1"/>
</dbReference>
<evidence type="ECO:0000313" key="4">
    <source>
        <dbReference type="EMBL" id="RKQ17163.1"/>
    </source>
</evidence>
<dbReference type="AlphaFoldDB" id="A0A494Z4C7"/>
<dbReference type="Pfam" id="PF03831">
    <property type="entry name" value="YjdM"/>
    <property type="match status" value="1"/>
</dbReference>
<dbReference type="SUPFAM" id="SSF57783">
    <property type="entry name" value="Zinc beta-ribbon"/>
    <property type="match status" value="1"/>
</dbReference>
<dbReference type="InterPro" id="IPR004624">
    <property type="entry name" value="YjdM"/>
</dbReference>
<dbReference type="InterPro" id="IPR013988">
    <property type="entry name" value="YjdM_C"/>
</dbReference>
<protein>
    <submittedName>
        <fullName evidence="4">Alkylphosphonate utilization protein</fullName>
    </submittedName>
</protein>
<dbReference type="Pfam" id="PF08274">
    <property type="entry name" value="Zn_Ribbon_YjdM"/>
    <property type="match status" value="1"/>
</dbReference>
<dbReference type="PANTHER" id="PTHR30305">
    <property type="entry name" value="PROTEIN YJDM-RELATED"/>
    <property type="match status" value="1"/>
</dbReference>
<evidence type="ECO:0000256" key="1">
    <source>
        <dbReference type="ARBA" id="ARBA00009248"/>
    </source>
</evidence>
<dbReference type="Proteomes" id="UP000281813">
    <property type="component" value="Unassembled WGS sequence"/>
</dbReference>
<accession>A0A494Z4C7</accession>
<evidence type="ECO:0000313" key="5">
    <source>
        <dbReference type="Proteomes" id="UP000281813"/>
    </source>
</evidence>
<dbReference type="OrthoDB" id="9810131at2"/>
<feature type="domain" description="Protein YjdM C-terminal" evidence="2">
    <location>
        <begin position="44"/>
        <end position="112"/>
    </location>
</feature>
<dbReference type="InterPro" id="IPR013987">
    <property type="entry name" value="YjdM_N"/>
</dbReference>